<reference evidence="2" key="1">
    <citation type="journal article" date="2025" name="Aquaculture">
        <title>Assessment of the bioflocculant production and safety properties of Metabacillus hrfriensis sp. nov. based on phenotypic and whole-genome sequencing analysis.</title>
        <authorList>
            <person name="Zhang R."/>
            <person name="Zhao Z."/>
            <person name="Luo L."/>
            <person name="Wang S."/>
            <person name="Guo K."/>
            <person name="Xu W."/>
        </authorList>
    </citation>
    <scope>NUCLEOTIDE SEQUENCE [LARGE SCALE GENOMIC DNA]</scope>
    <source>
        <strain evidence="2">CT-WN-B3</strain>
    </source>
</reference>
<dbReference type="EMBL" id="CP126116">
    <property type="protein sequence ID" value="WHZ58819.1"/>
    <property type="molecule type" value="Genomic_DNA"/>
</dbReference>
<protein>
    <submittedName>
        <fullName evidence="1">Fumarylacetoacetate hydrolase family protein</fullName>
    </submittedName>
</protein>
<gene>
    <name evidence="1" type="ORF">QLQ22_05635</name>
</gene>
<dbReference type="Proteomes" id="UP001226091">
    <property type="component" value="Chromosome"/>
</dbReference>
<proteinExistence type="predicted"/>
<sequence>MRLATAQLHGRTFIGLIMEENKILDIQRAEKKLFDLTSAPQTVIECIEMGEKFINHLKQLELWVKKSNETESYLYSFSDIKWLAPIPNPRKNIFCVGKNYREHAIELGSEADIPEHVMLFSKAPTTVIGHEEPIDPHLHLTRELDYEGELAVIIGKKGKLISEEEAMDYVYGYTIINDVTARDLQTRHKQFLLGKSLDTSCPMGPYIVHKSAVPDPYTLNLMTKVNGEVRQNGHTKDMIFPIEKVISTISQGTTLEPGDIIATGTPAGVGKGFKPAKYLKPGDVVEITIDNIGTLWNKIGE</sequence>
<organism evidence="1 2">
    <name type="scientific">Metabacillus hrfriensis</name>
    <dbReference type="NCBI Taxonomy" id="3048891"/>
    <lineage>
        <taxon>Bacteria</taxon>
        <taxon>Bacillati</taxon>
        <taxon>Bacillota</taxon>
        <taxon>Bacilli</taxon>
        <taxon>Bacillales</taxon>
        <taxon>Bacillaceae</taxon>
        <taxon>Metabacillus</taxon>
    </lineage>
</organism>
<evidence type="ECO:0000313" key="2">
    <source>
        <dbReference type="Proteomes" id="UP001226091"/>
    </source>
</evidence>
<evidence type="ECO:0000313" key="1">
    <source>
        <dbReference type="EMBL" id="WHZ58819.1"/>
    </source>
</evidence>
<keyword evidence="1" id="KW-0378">Hydrolase</keyword>
<accession>A0ACD4REA5</accession>
<name>A0ACD4REA5_9BACI</name>
<keyword evidence="2" id="KW-1185">Reference proteome</keyword>